<dbReference type="SMART" id="SM00387">
    <property type="entry name" value="HATPase_c"/>
    <property type="match status" value="1"/>
</dbReference>
<dbReference type="GO" id="GO:0005886">
    <property type="term" value="C:plasma membrane"/>
    <property type="evidence" value="ECO:0007669"/>
    <property type="project" value="TreeGrafter"/>
</dbReference>
<evidence type="ECO:0000256" key="5">
    <source>
        <dbReference type="ARBA" id="ARBA00022777"/>
    </source>
</evidence>
<evidence type="ECO:0000313" key="7">
    <source>
        <dbReference type="EMBL" id="SNR65608.1"/>
    </source>
</evidence>
<dbReference type="GO" id="GO:0009927">
    <property type="term" value="F:histidine phosphotransfer kinase activity"/>
    <property type="evidence" value="ECO:0007669"/>
    <property type="project" value="TreeGrafter"/>
</dbReference>
<dbReference type="PROSITE" id="PS50109">
    <property type="entry name" value="HIS_KIN"/>
    <property type="match status" value="1"/>
</dbReference>
<dbReference type="InterPro" id="IPR036097">
    <property type="entry name" value="HisK_dim/P_sf"/>
</dbReference>
<dbReference type="InterPro" id="IPR036890">
    <property type="entry name" value="HATPase_C_sf"/>
</dbReference>
<evidence type="ECO:0000256" key="3">
    <source>
        <dbReference type="ARBA" id="ARBA00022553"/>
    </source>
</evidence>
<dbReference type="EC" id="2.7.13.3" evidence="2"/>
<dbReference type="RefSeq" id="WP_089322434.1">
    <property type="nucleotide sequence ID" value="NZ_FZOB01000002.1"/>
</dbReference>
<evidence type="ECO:0000256" key="4">
    <source>
        <dbReference type="ARBA" id="ARBA00022679"/>
    </source>
</evidence>
<dbReference type="Gene3D" id="3.30.565.10">
    <property type="entry name" value="Histidine kinase-like ATPase, C-terminal domain"/>
    <property type="match status" value="1"/>
</dbReference>
<comment type="catalytic activity">
    <reaction evidence="1">
        <text>ATP + protein L-histidine = ADP + protein N-phospho-L-histidine.</text>
        <dbReference type="EC" id="2.7.13.3"/>
    </reaction>
</comment>
<dbReference type="InterPro" id="IPR003594">
    <property type="entry name" value="HATPase_dom"/>
</dbReference>
<dbReference type="Pfam" id="PF02518">
    <property type="entry name" value="HATPase_c"/>
    <property type="match status" value="1"/>
</dbReference>
<dbReference type="InterPro" id="IPR003661">
    <property type="entry name" value="HisK_dim/P_dom"/>
</dbReference>
<keyword evidence="5 7" id="KW-0418">Kinase</keyword>
<feature type="domain" description="Histidine kinase" evidence="6">
    <location>
        <begin position="115"/>
        <end position="316"/>
    </location>
</feature>
<dbReference type="Gene3D" id="1.10.287.130">
    <property type="match status" value="1"/>
</dbReference>
<dbReference type="SUPFAM" id="SSF55874">
    <property type="entry name" value="ATPase domain of HSP90 chaperone/DNA topoisomerase II/histidine kinase"/>
    <property type="match status" value="1"/>
</dbReference>
<dbReference type="CDD" id="cd00082">
    <property type="entry name" value="HisKA"/>
    <property type="match status" value="1"/>
</dbReference>
<dbReference type="PANTHER" id="PTHR43047">
    <property type="entry name" value="TWO-COMPONENT HISTIDINE PROTEIN KINASE"/>
    <property type="match status" value="1"/>
</dbReference>
<protein>
    <recommendedName>
        <fullName evidence="2">histidine kinase</fullName>
        <ecNumber evidence="2">2.7.13.3</ecNumber>
    </recommendedName>
</protein>
<accession>A0A238Y457</accession>
<evidence type="ECO:0000313" key="8">
    <source>
        <dbReference type="Proteomes" id="UP000198405"/>
    </source>
</evidence>
<dbReference type="EMBL" id="FZOB01000002">
    <property type="protein sequence ID" value="SNR65608.1"/>
    <property type="molecule type" value="Genomic_DNA"/>
</dbReference>
<dbReference type="PANTHER" id="PTHR43047:SF72">
    <property type="entry name" value="OSMOSENSING HISTIDINE PROTEIN KINASE SLN1"/>
    <property type="match status" value="1"/>
</dbReference>
<organism evidence="7 8">
    <name type="scientific">Desulfurobacterium atlanticum</name>
    <dbReference type="NCBI Taxonomy" id="240169"/>
    <lineage>
        <taxon>Bacteria</taxon>
        <taxon>Pseudomonadati</taxon>
        <taxon>Aquificota</taxon>
        <taxon>Aquificia</taxon>
        <taxon>Desulfurobacteriales</taxon>
        <taxon>Desulfurobacteriaceae</taxon>
        <taxon>Desulfurobacterium</taxon>
    </lineage>
</organism>
<dbReference type="Proteomes" id="UP000198405">
    <property type="component" value="Unassembled WGS sequence"/>
</dbReference>
<sequence>MREIKSKPSGVLDTSLNLDTLKAINTVSDRIIFIDKKGNIIGTSEKIWDRYPYLSIIKLYESLKKGKKEATAEFEDRGRNIKIKAKAFNEVYLLELEDITSDVYIEEFKKKIISTISHELKTPLTIVRGYVELLSLDAESDLTEKILNQIDKVINIVNSVSLLMKGQKGNFEPVDVKSVVSEITEQLKDKISLKDIKLEVEIDENIIVVAEKILFRQMIINLLDNAIKFTEKGKIGLKIYKKGNDIILEVNDTGRGIPEHIQPFIFEKFVKEKESPGLGIGLSLVKTIVKHHGWEIDFVSKTGEGTTFFVKMPAKS</sequence>
<gene>
    <name evidence="7" type="ORF">SAMN06265340_10281</name>
</gene>
<dbReference type="OrthoDB" id="9813151at2"/>
<keyword evidence="3" id="KW-0597">Phosphoprotein</keyword>
<dbReference type="SUPFAM" id="SSF47384">
    <property type="entry name" value="Homodimeric domain of signal transducing histidine kinase"/>
    <property type="match status" value="1"/>
</dbReference>
<dbReference type="CDD" id="cd00075">
    <property type="entry name" value="HATPase"/>
    <property type="match status" value="1"/>
</dbReference>
<keyword evidence="8" id="KW-1185">Reference proteome</keyword>
<keyword evidence="4" id="KW-0808">Transferase</keyword>
<dbReference type="SMART" id="SM00388">
    <property type="entry name" value="HisKA"/>
    <property type="match status" value="1"/>
</dbReference>
<dbReference type="InterPro" id="IPR004358">
    <property type="entry name" value="Sig_transdc_His_kin-like_C"/>
</dbReference>
<dbReference type="GO" id="GO:0000155">
    <property type="term" value="F:phosphorelay sensor kinase activity"/>
    <property type="evidence" value="ECO:0007669"/>
    <property type="project" value="InterPro"/>
</dbReference>
<dbReference type="PRINTS" id="PR00344">
    <property type="entry name" value="BCTRLSENSOR"/>
</dbReference>
<dbReference type="InterPro" id="IPR005467">
    <property type="entry name" value="His_kinase_dom"/>
</dbReference>
<proteinExistence type="predicted"/>
<name>A0A238Y457_9BACT</name>
<evidence type="ECO:0000256" key="1">
    <source>
        <dbReference type="ARBA" id="ARBA00000085"/>
    </source>
</evidence>
<dbReference type="AlphaFoldDB" id="A0A238Y457"/>
<evidence type="ECO:0000259" key="6">
    <source>
        <dbReference type="PROSITE" id="PS50109"/>
    </source>
</evidence>
<dbReference type="Pfam" id="PF00512">
    <property type="entry name" value="HisKA"/>
    <property type="match status" value="1"/>
</dbReference>
<evidence type="ECO:0000256" key="2">
    <source>
        <dbReference type="ARBA" id="ARBA00012438"/>
    </source>
</evidence>
<reference evidence="8" key="1">
    <citation type="submission" date="2017-06" db="EMBL/GenBank/DDBJ databases">
        <authorList>
            <person name="Varghese N."/>
            <person name="Submissions S."/>
        </authorList>
    </citation>
    <scope>NUCLEOTIDE SEQUENCE [LARGE SCALE GENOMIC DNA]</scope>
    <source>
        <strain evidence="8">DSM 15668</strain>
    </source>
</reference>